<protein>
    <submittedName>
        <fullName evidence="2">Uncharacterized protein</fullName>
    </submittedName>
</protein>
<name>A0AAV9JMY3_9PEZI</name>
<dbReference type="AlphaFoldDB" id="A0AAV9JMY3"/>
<sequence length="438" mass="46878">MEMHTSRRASSLSAILVNHDGEYAAASPAPSLGEVLVSPKTEAVGDTEYAVEYAASSPAPLRGEALVSQKTEAAGDAEYAVEYAPSSPATSCEDAPVLLNMLTVYVEHAVYLKTRTCIGRTLRQAGLKVVEALADHHIIHFTLSSPNNPPVPGSVIVVKDASVIDAFNMFKTAAKLPMVFQVTQNGERMTRAWSEEDSKKALSDGYRKMRGTGRAPVGPYAESGGILNPDMNVFVPTIRTVAEAMEVLSALEGNTNLHFRISKVGMALSADKEATATHVAQDLMFIAEGYVSARDALPDQARGVYSDAKLIFFVNGILPKLLKANSFLIDIEDDAVFHTFKQLYSIAKTAEDCDEDSGSDTSDQKYSSDFDDGADTNEDTDEATVATAVTDAVSGVGTTLVTNAMNGMYLVAEDVEDGGWAKCFDPDEDEEEDVGSKA</sequence>
<dbReference type="EMBL" id="JAVFHQ010000014">
    <property type="protein sequence ID" value="KAK4546628.1"/>
    <property type="molecule type" value="Genomic_DNA"/>
</dbReference>
<comment type="caution">
    <text evidence="2">The sequence shown here is derived from an EMBL/GenBank/DDBJ whole genome shotgun (WGS) entry which is preliminary data.</text>
</comment>
<evidence type="ECO:0000313" key="3">
    <source>
        <dbReference type="Proteomes" id="UP001324427"/>
    </source>
</evidence>
<evidence type="ECO:0000256" key="1">
    <source>
        <dbReference type="SAM" id="MobiDB-lite"/>
    </source>
</evidence>
<feature type="compositionally biased region" description="Acidic residues" evidence="1">
    <location>
        <begin position="369"/>
        <end position="382"/>
    </location>
</feature>
<evidence type="ECO:0000313" key="2">
    <source>
        <dbReference type="EMBL" id="KAK4546628.1"/>
    </source>
</evidence>
<reference evidence="2 3" key="1">
    <citation type="submission" date="2021-11" db="EMBL/GenBank/DDBJ databases">
        <title>Black yeast isolated from Biological Soil Crust.</title>
        <authorList>
            <person name="Kurbessoian T."/>
        </authorList>
    </citation>
    <scope>NUCLEOTIDE SEQUENCE [LARGE SCALE GENOMIC DNA]</scope>
    <source>
        <strain evidence="2 3">CCFEE 5522</strain>
    </source>
</reference>
<accession>A0AAV9JMY3</accession>
<dbReference type="Proteomes" id="UP001324427">
    <property type="component" value="Unassembled WGS sequence"/>
</dbReference>
<organism evidence="2 3">
    <name type="scientific">Oleoguttula mirabilis</name>
    <dbReference type="NCBI Taxonomy" id="1507867"/>
    <lineage>
        <taxon>Eukaryota</taxon>
        <taxon>Fungi</taxon>
        <taxon>Dikarya</taxon>
        <taxon>Ascomycota</taxon>
        <taxon>Pezizomycotina</taxon>
        <taxon>Dothideomycetes</taxon>
        <taxon>Dothideomycetidae</taxon>
        <taxon>Mycosphaerellales</taxon>
        <taxon>Teratosphaeriaceae</taxon>
        <taxon>Oleoguttula</taxon>
    </lineage>
</organism>
<gene>
    <name evidence="2" type="ORF">LTR36_001845</name>
</gene>
<feature type="region of interest" description="Disordered" evidence="1">
    <location>
        <begin position="352"/>
        <end position="382"/>
    </location>
</feature>
<proteinExistence type="predicted"/>
<keyword evidence="3" id="KW-1185">Reference proteome</keyword>